<evidence type="ECO:0000313" key="2">
    <source>
        <dbReference type="Proteomes" id="UP000287651"/>
    </source>
</evidence>
<dbReference type="AlphaFoldDB" id="A0A426ZGX7"/>
<sequence length="147" mass="17596">MLRAKSRFNQFYVHPLGIEIHVILNVLAHGKSCKHVEFGHFLCSDSKFQNTGHCQRICPLDVARALFCEKHDGHKLCVKSRFDRFFMHHLRISKYWSFPAYHEKSYKHGFTKKCNSHKLCAKSHTKSRFDWFFMHRIEISKYWPIPN</sequence>
<name>A0A426ZGX7_ENSVE</name>
<evidence type="ECO:0000313" key="1">
    <source>
        <dbReference type="EMBL" id="RRT63240.1"/>
    </source>
</evidence>
<accession>A0A426ZGX7</accession>
<gene>
    <name evidence="1" type="ORF">B296_00027325</name>
</gene>
<reference evidence="1 2" key="1">
    <citation type="journal article" date="2014" name="Agronomy (Basel)">
        <title>A Draft Genome Sequence for Ensete ventricosum, the Drought-Tolerant Tree Against Hunger.</title>
        <authorList>
            <person name="Harrison J."/>
            <person name="Moore K.A."/>
            <person name="Paszkiewicz K."/>
            <person name="Jones T."/>
            <person name="Grant M."/>
            <person name="Ambacheew D."/>
            <person name="Muzemil S."/>
            <person name="Studholme D.J."/>
        </authorList>
    </citation>
    <scope>NUCLEOTIDE SEQUENCE [LARGE SCALE GENOMIC DNA]</scope>
</reference>
<organism evidence="1 2">
    <name type="scientific">Ensete ventricosum</name>
    <name type="common">Abyssinian banana</name>
    <name type="synonym">Musa ensete</name>
    <dbReference type="NCBI Taxonomy" id="4639"/>
    <lineage>
        <taxon>Eukaryota</taxon>
        <taxon>Viridiplantae</taxon>
        <taxon>Streptophyta</taxon>
        <taxon>Embryophyta</taxon>
        <taxon>Tracheophyta</taxon>
        <taxon>Spermatophyta</taxon>
        <taxon>Magnoliopsida</taxon>
        <taxon>Liliopsida</taxon>
        <taxon>Zingiberales</taxon>
        <taxon>Musaceae</taxon>
        <taxon>Ensete</taxon>
    </lineage>
</organism>
<dbReference type="EMBL" id="AMZH03006670">
    <property type="protein sequence ID" value="RRT63240.1"/>
    <property type="molecule type" value="Genomic_DNA"/>
</dbReference>
<comment type="caution">
    <text evidence="1">The sequence shown here is derived from an EMBL/GenBank/DDBJ whole genome shotgun (WGS) entry which is preliminary data.</text>
</comment>
<protein>
    <submittedName>
        <fullName evidence="1">Uncharacterized protein</fullName>
    </submittedName>
</protein>
<dbReference type="Proteomes" id="UP000287651">
    <property type="component" value="Unassembled WGS sequence"/>
</dbReference>
<proteinExistence type="predicted"/>